<dbReference type="InterPro" id="IPR036249">
    <property type="entry name" value="Thioredoxin-like_sf"/>
</dbReference>
<reference evidence="8" key="1">
    <citation type="journal article" date="2018" name="Nat. Microbiol.">
        <title>Leveraging single-cell genomics to expand the fungal tree of life.</title>
        <authorList>
            <person name="Ahrendt S.R."/>
            <person name="Quandt C.A."/>
            <person name="Ciobanu D."/>
            <person name="Clum A."/>
            <person name="Salamov A."/>
            <person name="Andreopoulos B."/>
            <person name="Cheng J.F."/>
            <person name="Woyke T."/>
            <person name="Pelin A."/>
            <person name="Henrissat B."/>
            <person name="Reynolds N.K."/>
            <person name="Benny G.L."/>
            <person name="Smith M.E."/>
            <person name="James T.Y."/>
            <person name="Grigoriev I.V."/>
        </authorList>
    </citation>
    <scope>NUCLEOTIDE SEQUENCE [LARGE SCALE GENOMIC DNA]</scope>
    <source>
        <strain evidence="8">Benny S71-1</strain>
    </source>
</reference>
<evidence type="ECO:0000256" key="4">
    <source>
        <dbReference type="SAM" id="MobiDB-lite"/>
    </source>
</evidence>
<keyword evidence="8" id="KW-1185">Reference proteome</keyword>
<keyword evidence="2" id="KW-0408">Iron</keyword>
<feature type="domain" description="Glutaredoxin" evidence="6">
    <location>
        <begin position="7"/>
        <end position="61"/>
    </location>
</feature>
<evidence type="ECO:0000256" key="1">
    <source>
        <dbReference type="ARBA" id="ARBA00022723"/>
    </source>
</evidence>
<dbReference type="PANTHER" id="PTHR43283">
    <property type="entry name" value="BETA-LACTAMASE-RELATED"/>
    <property type="match status" value="1"/>
</dbReference>
<dbReference type="InterPro" id="IPR001466">
    <property type="entry name" value="Beta-lactam-related"/>
</dbReference>
<dbReference type="InterPro" id="IPR012338">
    <property type="entry name" value="Beta-lactam/transpept-like"/>
</dbReference>
<evidence type="ECO:0000313" key="8">
    <source>
        <dbReference type="Proteomes" id="UP000278143"/>
    </source>
</evidence>
<sequence>MKGTPQFPQCGFSGQVVQILDHVGVAYKGLNVLESGELRDGIKIYSNWPTIPQLYVKGEFVGGCDIIREMFQAGELQQLLADKGIARLERITDFFNAEVANNKIAGAIVLVQHRGKQAYFKSFGKIDVTTGEPMTPDAIFRIFSMTKPITSVAAMLLVDDGKLKLDDPVSKYIPSFANTQVGIETKSENGDPVLKLVPLERPITIEDLMRQSAGIPYGFYGTGLVRSAYKNADIYAEGTDNAAVAEKIARLPLAEQPGTLWDYGHSLDVLARVIEVISGKSLYAFEKERLFDPLGMKDTSYYVADPSQYRRIAEPLPSDSNFRTGNSRDPRKPYKWEPGTSGLLTTIGDYSRLAQMLLNGGELDGKRYLKPEIFATMTANHIAPATGVKRGSYYFPGDGFGYGLGFGVRTEPGNATPPPPGSLGEIKWDGAGGTYFWIDRAQDMFVILMMQSPSERGRIQPALKAMVYDALE</sequence>
<dbReference type="InterPro" id="IPR004480">
    <property type="entry name" value="Monothiol_GRX-rel"/>
</dbReference>
<name>A0A4P9Z6G7_9FUNG</name>
<dbReference type="OrthoDB" id="415696at2759"/>
<dbReference type="InterPro" id="IPR050789">
    <property type="entry name" value="Diverse_Enzym_Activities"/>
</dbReference>
<proteinExistence type="predicted"/>
<organism evidence="7 8">
    <name type="scientific">Syncephalis pseudoplumigaleata</name>
    <dbReference type="NCBI Taxonomy" id="1712513"/>
    <lineage>
        <taxon>Eukaryota</taxon>
        <taxon>Fungi</taxon>
        <taxon>Fungi incertae sedis</taxon>
        <taxon>Zoopagomycota</taxon>
        <taxon>Zoopagomycotina</taxon>
        <taxon>Zoopagomycetes</taxon>
        <taxon>Zoopagales</taxon>
        <taxon>Piptocephalidaceae</taxon>
        <taxon>Syncephalis</taxon>
    </lineage>
</organism>
<evidence type="ECO:0000259" key="6">
    <source>
        <dbReference type="Pfam" id="PF00462"/>
    </source>
</evidence>
<evidence type="ECO:0000256" key="2">
    <source>
        <dbReference type="ARBA" id="ARBA00023004"/>
    </source>
</evidence>
<evidence type="ECO:0000256" key="3">
    <source>
        <dbReference type="ARBA" id="ARBA00023014"/>
    </source>
</evidence>
<dbReference type="SUPFAM" id="SSF56601">
    <property type="entry name" value="beta-lactamase/transpeptidase-like"/>
    <property type="match status" value="1"/>
</dbReference>
<dbReference type="PROSITE" id="PS51354">
    <property type="entry name" value="GLUTAREDOXIN_2"/>
    <property type="match status" value="1"/>
</dbReference>
<keyword evidence="3" id="KW-0411">Iron-sulfur</keyword>
<dbReference type="Proteomes" id="UP000278143">
    <property type="component" value="Unassembled WGS sequence"/>
</dbReference>
<evidence type="ECO:0000313" key="7">
    <source>
        <dbReference type="EMBL" id="RKP28237.1"/>
    </source>
</evidence>
<accession>A0A4P9Z6G7</accession>
<protein>
    <submittedName>
        <fullName evidence="7">Beta-lactamase/transpeptidase-like protein</fullName>
    </submittedName>
</protein>
<dbReference type="PANTHER" id="PTHR43283:SF3">
    <property type="entry name" value="BETA-LACTAMASE FAMILY PROTEIN (AFU_ORTHOLOGUE AFUA_5G07500)"/>
    <property type="match status" value="1"/>
</dbReference>
<feature type="domain" description="Beta-lactamase-related" evidence="5">
    <location>
        <begin position="93"/>
        <end position="455"/>
    </location>
</feature>
<dbReference type="GO" id="GO:0015036">
    <property type="term" value="F:disulfide oxidoreductase activity"/>
    <property type="evidence" value="ECO:0007669"/>
    <property type="project" value="UniProtKB-ARBA"/>
</dbReference>
<keyword evidence="1" id="KW-0479">Metal-binding</keyword>
<dbReference type="EMBL" id="KZ989110">
    <property type="protein sequence ID" value="RKP28237.1"/>
    <property type="molecule type" value="Genomic_DNA"/>
</dbReference>
<dbReference type="Gene3D" id="3.40.30.10">
    <property type="entry name" value="Glutaredoxin"/>
    <property type="match status" value="1"/>
</dbReference>
<gene>
    <name evidence="7" type="ORF">SYNPS1DRAFT_26188</name>
</gene>
<dbReference type="InterPro" id="IPR033658">
    <property type="entry name" value="GRX_PICOT-like"/>
</dbReference>
<dbReference type="NCBIfam" id="TIGR00365">
    <property type="entry name" value="Grx4 family monothiol glutaredoxin"/>
    <property type="match status" value="1"/>
</dbReference>
<dbReference type="SUPFAM" id="SSF52833">
    <property type="entry name" value="Thioredoxin-like"/>
    <property type="match status" value="1"/>
</dbReference>
<dbReference type="Gene3D" id="3.40.710.10">
    <property type="entry name" value="DD-peptidase/beta-lactamase superfamily"/>
    <property type="match status" value="1"/>
</dbReference>
<dbReference type="CDD" id="cd03028">
    <property type="entry name" value="GRX_PICOT_like"/>
    <property type="match status" value="1"/>
</dbReference>
<evidence type="ECO:0000259" key="5">
    <source>
        <dbReference type="Pfam" id="PF00144"/>
    </source>
</evidence>
<dbReference type="InterPro" id="IPR002109">
    <property type="entry name" value="Glutaredoxin"/>
</dbReference>
<dbReference type="GO" id="GO:0046872">
    <property type="term" value="F:metal ion binding"/>
    <property type="evidence" value="ECO:0007669"/>
    <property type="project" value="UniProtKB-KW"/>
</dbReference>
<dbReference type="GO" id="GO:0051536">
    <property type="term" value="F:iron-sulfur cluster binding"/>
    <property type="evidence" value="ECO:0007669"/>
    <property type="project" value="UniProtKB-KW"/>
</dbReference>
<dbReference type="AlphaFoldDB" id="A0A4P9Z6G7"/>
<feature type="region of interest" description="Disordered" evidence="4">
    <location>
        <begin position="314"/>
        <end position="338"/>
    </location>
</feature>
<dbReference type="Pfam" id="PF00144">
    <property type="entry name" value="Beta-lactamase"/>
    <property type="match status" value="1"/>
</dbReference>
<dbReference type="Pfam" id="PF00462">
    <property type="entry name" value="Glutaredoxin"/>
    <property type="match status" value="1"/>
</dbReference>
<feature type="compositionally biased region" description="Basic and acidic residues" evidence="4">
    <location>
        <begin position="326"/>
        <end position="335"/>
    </location>
</feature>